<evidence type="ECO:0000313" key="2">
    <source>
        <dbReference type="EMBL" id="GAA4391513.1"/>
    </source>
</evidence>
<dbReference type="PROSITE" id="PS51674">
    <property type="entry name" value="4FE4S_WBL"/>
    <property type="match status" value="1"/>
</dbReference>
<sequence length="110" mass="12026">MHSPANWERRAICRWRNPDLYLESSYPDRDSFIAAAPKVCQGCPVKRECLADATQFANVSRLLDELVSAVGHPAKLVRDQLDGEAFPDLVPTSGVIRGGVALPADEVFCG</sequence>
<feature type="domain" description="4Fe-4S Wbl-type" evidence="1">
    <location>
        <begin position="12"/>
        <end position="77"/>
    </location>
</feature>
<name>A0ABP8JIQ2_9ACTN</name>
<dbReference type="Pfam" id="PF02467">
    <property type="entry name" value="Whib"/>
    <property type="match status" value="1"/>
</dbReference>
<protein>
    <recommendedName>
        <fullName evidence="1">4Fe-4S Wbl-type domain-containing protein</fullName>
    </recommendedName>
</protein>
<accession>A0ABP8JIQ2</accession>
<evidence type="ECO:0000259" key="1">
    <source>
        <dbReference type="PROSITE" id="PS51674"/>
    </source>
</evidence>
<proteinExistence type="predicted"/>
<dbReference type="RefSeq" id="WP_344994709.1">
    <property type="nucleotide sequence ID" value="NZ_BAABFR010000026.1"/>
</dbReference>
<comment type="caution">
    <text evidence="2">The sequence shown here is derived from an EMBL/GenBank/DDBJ whole genome shotgun (WGS) entry which is preliminary data.</text>
</comment>
<dbReference type="Proteomes" id="UP001500635">
    <property type="component" value="Unassembled WGS sequence"/>
</dbReference>
<organism evidence="2 3">
    <name type="scientific">Tsukamurella soli</name>
    <dbReference type="NCBI Taxonomy" id="644556"/>
    <lineage>
        <taxon>Bacteria</taxon>
        <taxon>Bacillati</taxon>
        <taxon>Actinomycetota</taxon>
        <taxon>Actinomycetes</taxon>
        <taxon>Mycobacteriales</taxon>
        <taxon>Tsukamurellaceae</taxon>
        <taxon>Tsukamurella</taxon>
    </lineage>
</organism>
<evidence type="ECO:0000313" key="3">
    <source>
        <dbReference type="Proteomes" id="UP001500635"/>
    </source>
</evidence>
<reference evidence="3" key="1">
    <citation type="journal article" date="2019" name="Int. J. Syst. Evol. Microbiol.">
        <title>The Global Catalogue of Microorganisms (GCM) 10K type strain sequencing project: providing services to taxonomists for standard genome sequencing and annotation.</title>
        <authorList>
            <consortium name="The Broad Institute Genomics Platform"/>
            <consortium name="The Broad Institute Genome Sequencing Center for Infectious Disease"/>
            <person name="Wu L."/>
            <person name="Ma J."/>
        </authorList>
    </citation>
    <scope>NUCLEOTIDE SEQUENCE [LARGE SCALE GENOMIC DNA]</scope>
    <source>
        <strain evidence="3">JCM 17688</strain>
    </source>
</reference>
<dbReference type="EMBL" id="BAABFR010000026">
    <property type="protein sequence ID" value="GAA4391513.1"/>
    <property type="molecule type" value="Genomic_DNA"/>
</dbReference>
<dbReference type="InterPro" id="IPR034768">
    <property type="entry name" value="4FE4S_WBL"/>
</dbReference>
<gene>
    <name evidence="2" type="ORF">GCM10023147_20460</name>
</gene>
<keyword evidence="3" id="KW-1185">Reference proteome</keyword>